<evidence type="ECO:0000256" key="2">
    <source>
        <dbReference type="ARBA" id="ARBA00022500"/>
    </source>
</evidence>
<feature type="domain" description="HAMP" evidence="10">
    <location>
        <begin position="291"/>
        <end position="343"/>
    </location>
</feature>
<feature type="domain" description="PAC" evidence="9">
    <location>
        <begin position="229"/>
        <end position="281"/>
    </location>
</feature>
<dbReference type="SMART" id="SM00091">
    <property type="entry name" value="PAS"/>
    <property type="match status" value="2"/>
</dbReference>
<gene>
    <name evidence="11" type="primary">bdlA_1</name>
    <name evidence="11" type="ORF">I41_07940</name>
</gene>
<evidence type="ECO:0000256" key="4">
    <source>
        <dbReference type="PROSITE-ProRule" id="PRU00284"/>
    </source>
</evidence>
<dbReference type="SMART" id="SM00086">
    <property type="entry name" value="PAC"/>
    <property type="match status" value="1"/>
</dbReference>
<dbReference type="AlphaFoldDB" id="A0A517TTE0"/>
<dbReference type="SMART" id="SM00283">
    <property type="entry name" value="MA"/>
    <property type="match status" value="1"/>
</dbReference>
<dbReference type="CDD" id="cd06225">
    <property type="entry name" value="HAMP"/>
    <property type="match status" value="1"/>
</dbReference>
<evidence type="ECO:0000256" key="5">
    <source>
        <dbReference type="SAM" id="Coils"/>
    </source>
</evidence>
<dbReference type="GO" id="GO:0006935">
    <property type="term" value="P:chemotaxis"/>
    <property type="evidence" value="ECO:0007669"/>
    <property type="project" value="UniProtKB-KW"/>
</dbReference>
<dbReference type="Pfam" id="PF13188">
    <property type="entry name" value="PAS_8"/>
    <property type="match status" value="1"/>
</dbReference>
<protein>
    <submittedName>
        <fullName evidence="11">Biofilm dispersion protein BdlA</fullName>
    </submittedName>
</protein>
<dbReference type="InterPro" id="IPR051310">
    <property type="entry name" value="MCP_chemotaxis"/>
</dbReference>
<sequence>MVATAKAPRNGKPVASKSSKQGASSEIEALRADLTINRAMAENSPINILLADRDLKIIYANPASLKTLKTIEKYLPVRAEEVVGQSVDAFHKQPEHQRRILSSDRNLPHRAIIQIGPEKADLLVSPIYDDAGAYLGPMVTWEIVTERLVMEEKNLDYANQIAAISAAQAVIEFQLDGTIVTANDNFLKAVGYSLEEIKGKHHRMFVEPNYARSVEYTQFWEKLNRGESDSGQYQRFGKNGKEIWIQARYGSLLNAQGKPYKVVKYASDITEQIRLQQAQAEQEQREREAQAELRRKVNELLVVVNAAAEGDLTKPLTVDGNDAVGELANGLRKMTTDLRGVIMQVIEGAAQFTEGARVVSESAQTLAHGAQTQSASVEEMSATIEELTRSIEAVKENATGASSVAQQTSSLAGDGGAAVRKSVEAMERIKTSSTQISEIIQVISEIASQTNLLALNAAIEAARAGEHGLGFAVVADEVRKLAERSSEAAKEISALIKESTQRVSEGATLSAQTGEALAKIIDSAESTAKKITEIATAAVEQAQSAVEVSKAIQQISQVTEQSAAGSEEMASSSEELGAQAASLRELVSGFKVNA</sequence>
<dbReference type="EMBL" id="CP036339">
    <property type="protein sequence ID" value="QDT71634.1"/>
    <property type="molecule type" value="Genomic_DNA"/>
</dbReference>
<dbReference type="InterPro" id="IPR000700">
    <property type="entry name" value="PAS-assoc_C"/>
</dbReference>
<dbReference type="NCBIfam" id="TIGR00229">
    <property type="entry name" value="sensory_box"/>
    <property type="match status" value="1"/>
</dbReference>
<reference evidence="11 12" key="1">
    <citation type="submission" date="2019-02" db="EMBL/GenBank/DDBJ databases">
        <title>Deep-cultivation of Planctomycetes and their phenomic and genomic characterization uncovers novel biology.</title>
        <authorList>
            <person name="Wiegand S."/>
            <person name="Jogler M."/>
            <person name="Boedeker C."/>
            <person name="Pinto D."/>
            <person name="Vollmers J."/>
            <person name="Rivas-Marin E."/>
            <person name="Kohn T."/>
            <person name="Peeters S.H."/>
            <person name="Heuer A."/>
            <person name="Rast P."/>
            <person name="Oberbeckmann S."/>
            <person name="Bunk B."/>
            <person name="Jeske O."/>
            <person name="Meyerdierks A."/>
            <person name="Storesund J.E."/>
            <person name="Kallscheuer N."/>
            <person name="Luecker S."/>
            <person name="Lage O.M."/>
            <person name="Pohl T."/>
            <person name="Merkel B.J."/>
            <person name="Hornburger P."/>
            <person name="Mueller R.-W."/>
            <person name="Bruemmer F."/>
            <person name="Labrenz M."/>
            <person name="Spormann A.M."/>
            <person name="Op den Camp H."/>
            <person name="Overmann J."/>
            <person name="Amann R."/>
            <person name="Jetten M.S.M."/>
            <person name="Mascher T."/>
            <person name="Medema M.H."/>
            <person name="Devos D.P."/>
            <person name="Kaster A.-K."/>
            <person name="Ovreas L."/>
            <person name="Rohde M."/>
            <person name="Galperin M.Y."/>
            <person name="Jogler C."/>
        </authorList>
    </citation>
    <scope>NUCLEOTIDE SEQUENCE [LARGE SCALE GENOMIC DNA]</scope>
    <source>
        <strain evidence="11 12">I41</strain>
    </source>
</reference>
<evidence type="ECO:0000256" key="6">
    <source>
        <dbReference type="SAM" id="MobiDB-lite"/>
    </source>
</evidence>
<feature type="domain" description="Methyl-accepting transducer" evidence="7">
    <location>
        <begin position="348"/>
        <end position="577"/>
    </location>
</feature>
<evidence type="ECO:0000313" key="11">
    <source>
        <dbReference type="EMBL" id="QDT71634.1"/>
    </source>
</evidence>
<dbReference type="InterPro" id="IPR003660">
    <property type="entry name" value="HAMP_dom"/>
</dbReference>
<dbReference type="Gene3D" id="3.30.450.20">
    <property type="entry name" value="PAS domain"/>
    <property type="match status" value="2"/>
</dbReference>
<dbReference type="PROSITE" id="PS50112">
    <property type="entry name" value="PAS"/>
    <property type="match status" value="1"/>
</dbReference>
<dbReference type="InterPro" id="IPR004090">
    <property type="entry name" value="Chemotax_Me-accpt_rcpt"/>
</dbReference>
<dbReference type="Pfam" id="PF00015">
    <property type="entry name" value="MCPsignal"/>
    <property type="match status" value="1"/>
</dbReference>
<evidence type="ECO:0000259" key="9">
    <source>
        <dbReference type="PROSITE" id="PS50113"/>
    </source>
</evidence>
<dbReference type="GO" id="GO:0005886">
    <property type="term" value="C:plasma membrane"/>
    <property type="evidence" value="ECO:0007669"/>
    <property type="project" value="TreeGrafter"/>
</dbReference>
<comment type="subcellular location">
    <subcellularLocation>
        <location evidence="1">Membrane</location>
    </subcellularLocation>
</comment>
<comment type="similarity">
    <text evidence="3">Belongs to the methyl-accepting chemotaxis (MCP) protein family.</text>
</comment>
<dbReference type="InterPro" id="IPR035965">
    <property type="entry name" value="PAS-like_dom_sf"/>
</dbReference>
<dbReference type="SUPFAM" id="SSF55785">
    <property type="entry name" value="PYP-like sensor domain (PAS domain)"/>
    <property type="match status" value="2"/>
</dbReference>
<dbReference type="PANTHER" id="PTHR43531">
    <property type="entry name" value="PROTEIN ICFG"/>
    <property type="match status" value="1"/>
</dbReference>
<dbReference type="FunFam" id="1.10.287.950:FF:000001">
    <property type="entry name" value="Methyl-accepting chemotaxis sensory transducer"/>
    <property type="match status" value="1"/>
</dbReference>
<evidence type="ECO:0000256" key="1">
    <source>
        <dbReference type="ARBA" id="ARBA00004370"/>
    </source>
</evidence>
<evidence type="ECO:0000259" key="10">
    <source>
        <dbReference type="PROSITE" id="PS50885"/>
    </source>
</evidence>
<evidence type="ECO:0000259" key="7">
    <source>
        <dbReference type="PROSITE" id="PS50111"/>
    </source>
</evidence>
<keyword evidence="12" id="KW-1185">Reference proteome</keyword>
<keyword evidence="5" id="KW-0175">Coiled coil</keyword>
<dbReference type="PROSITE" id="PS50885">
    <property type="entry name" value="HAMP"/>
    <property type="match status" value="1"/>
</dbReference>
<dbReference type="Gene3D" id="1.10.287.950">
    <property type="entry name" value="Methyl-accepting chemotaxis protein"/>
    <property type="match status" value="1"/>
</dbReference>
<dbReference type="PROSITE" id="PS50111">
    <property type="entry name" value="CHEMOTAXIS_TRANSDUC_2"/>
    <property type="match status" value="1"/>
</dbReference>
<feature type="domain" description="PAS" evidence="8">
    <location>
        <begin position="151"/>
        <end position="226"/>
    </location>
</feature>
<dbReference type="PROSITE" id="PS50113">
    <property type="entry name" value="PAC"/>
    <property type="match status" value="1"/>
</dbReference>
<evidence type="ECO:0000313" key="12">
    <source>
        <dbReference type="Proteomes" id="UP000317909"/>
    </source>
</evidence>
<dbReference type="GO" id="GO:0004888">
    <property type="term" value="F:transmembrane signaling receptor activity"/>
    <property type="evidence" value="ECO:0007669"/>
    <property type="project" value="InterPro"/>
</dbReference>
<dbReference type="Pfam" id="PF08447">
    <property type="entry name" value="PAS_3"/>
    <property type="match status" value="1"/>
</dbReference>
<keyword evidence="2" id="KW-0145">Chemotaxis</keyword>
<proteinExistence type="inferred from homology"/>
<dbReference type="InterPro" id="IPR004089">
    <property type="entry name" value="MCPsignal_dom"/>
</dbReference>
<evidence type="ECO:0000259" key="8">
    <source>
        <dbReference type="PROSITE" id="PS50112"/>
    </source>
</evidence>
<name>A0A517TTE0_9BACT</name>
<evidence type="ECO:0000256" key="3">
    <source>
        <dbReference type="ARBA" id="ARBA00029447"/>
    </source>
</evidence>
<dbReference type="Proteomes" id="UP000317909">
    <property type="component" value="Chromosome"/>
</dbReference>
<dbReference type="InterPro" id="IPR001610">
    <property type="entry name" value="PAC"/>
</dbReference>
<keyword evidence="4" id="KW-0807">Transducer</keyword>
<dbReference type="PRINTS" id="PR00260">
    <property type="entry name" value="CHEMTRNSDUCR"/>
</dbReference>
<feature type="region of interest" description="Disordered" evidence="6">
    <location>
        <begin position="1"/>
        <end position="22"/>
    </location>
</feature>
<dbReference type="InterPro" id="IPR000014">
    <property type="entry name" value="PAS"/>
</dbReference>
<dbReference type="CDD" id="cd00130">
    <property type="entry name" value="PAS"/>
    <property type="match status" value="2"/>
</dbReference>
<dbReference type="CDD" id="cd11386">
    <property type="entry name" value="MCP_signal"/>
    <property type="match status" value="1"/>
</dbReference>
<dbReference type="SUPFAM" id="SSF58104">
    <property type="entry name" value="Methyl-accepting chemotaxis protein (MCP) signaling domain"/>
    <property type="match status" value="1"/>
</dbReference>
<dbReference type="InterPro" id="IPR013655">
    <property type="entry name" value="PAS_fold_3"/>
</dbReference>
<dbReference type="RefSeq" id="WP_145431056.1">
    <property type="nucleotide sequence ID" value="NZ_CP036339.1"/>
</dbReference>
<accession>A0A517TTE0</accession>
<dbReference type="KEGG" id="llh:I41_07940"/>
<dbReference type="OrthoDB" id="221239at2"/>
<dbReference type="PANTHER" id="PTHR43531:SF11">
    <property type="entry name" value="METHYL-ACCEPTING CHEMOTAXIS PROTEIN 3"/>
    <property type="match status" value="1"/>
</dbReference>
<organism evidence="11 12">
    <name type="scientific">Lacipirellula limnantheis</name>
    <dbReference type="NCBI Taxonomy" id="2528024"/>
    <lineage>
        <taxon>Bacteria</taxon>
        <taxon>Pseudomonadati</taxon>
        <taxon>Planctomycetota</taxon>
        <taxon>Planctomycetia</taxon>
        <taxon>Pirellulales</taxon>
        <taxon>Lacipirellulaceae</taxon>
        <taxon>Lacipirellula</taxon>
    </lineage>
</organism>
<feature type="coiled-coil region" evidence="5">
    <location>
        <begin position="266"/>
        <end position="299"/>
    </location>
</feature>
<dbReference type="SMART" id="SM00304">
    <property type="entry name" value="HAMP"/>
    <property type="match status" value="2"/>
</dbReference>
<dbReference type="GO" id="GO:0007165">
    <property type="term" value="P:signal transduction"/>
    <property type="evidence" value="ECO:0007669"/>
    <property type="project" value="UniProtKB-KW"/>
</dbReference>